<comment type="caution">
    <text evidence="4">The sequence shown here is derived from an EMBL/GenBank/DDBJ whole genome shotgun (WGS) entry which is preliminary data.</text>
</comment>
<dbReference type="Gene3D" id="3.40.50.720">
    <property type="entry name" value="NAD(P)-binding Rossmann-like Domain"/>
    <property type="match status" value="1"/>
</dbReference>
<evidence type="ECO:0000256" key="1">
    <source>
        <dbReference type="SAM" id="MobiDB-lite"/>
    </source>
</evidence>
<dbReference type="PANTHER" id="PTHR43377:SF2">
    <property type="entry name" value="BINDING ROSSMANN FOLD OXIDOREDUCTASE, PUTATIVE (AFU_ORTHOLOGUE AFUA_4G00560)-RELATED"/>
    <property type="match status" value="1"/>
</dbReference>
<dbReference type="SUPFAM" id="SSF55347">
    <property type="entry name" value="Glyceraldehyde-3-phosphate dehydrogenase-like, C-terminal domain"/>
    <property type="match status" value="1"/>
</dbReference>
<dbReference type="AlphaFoldDB" id="A0AA88LWR5"/>
<dbReference type="GO" id="GO:0000166">
    <property type="term" value="F:nucleotide binding"/>
    <property type="evidence" value="ECO:0007669"/>
    <property type="project" value="InterPro"/>
</dbReference>
<sequence>MPELIITIIICRLSRDVCFEATKRKCRLSRKNPKPIPNSFPAAAQTPTLTSSSTGREAAAKTVIVVGAGSRGETYSDFASIHPDRLKVVGIADPRLFARKKLQERHKVLEENVFDDWHCVAEREKFADAVFICTPDRLHKEPAVVLARKGYHILLEKPMAVTLEDCTEIAETCNQSGVMLTVCHVLRYDPYIRKIKVLIDSGAIGDVIHIQHFEPVGFYHFAHSFVRGNWRNEAESSFALLAKSCHDLDLICHWAGGRRCIKVSSFGSLSHFRKENKPSGAASRCLDCSVETDCAYSAKKIYLDRVRKGWVSWPVSVVCGSSVPDIESVTEALKSGPYGRCVYECDNDVCSNQVVNMEFEGGLTATFSMVAFTEEVCLRKTSIHGSKGELTYNSHEIKVFDFLTQVSTTHTVDVNVPGSFSKGGHGVADYHLVDTFISAVANGDPMLVQSGPKETLASHRLVFEAERSRLENRVVMCVTDHD</sequence>
<dbReference type="Pfam" id="PF02894">
    <property type="entry name" value="GFO_IDH_MocA_C"/>
    <property type="match status" value="1"/>
</dbReference>
<gene>
    <name evidence="4" type="ORF">Q7C36_019269</name>
</gene>
<protein>
    <recommendedName>
        <fullName evidence="6">4,5-dihydroxyphthalate dehydrogenase</fullName>
    </recommendedName>
</protein>
<organism evidence="4 5">
    <name type="scientific">Tachysurus vachellii</name>
    <name type="common">Darkbarbel catfish</name>
    <name type="synonym">Pelteobagrus vachellii</name>
    <dbReference type="NCBI Taxonomy" id="175792"/>
    <lineage>
        <taxon>Eukaryota</taxon>
        <taxon>Metazoa</taxon>
        <taxon>Chordata</taxon>
        <taxon>Craniata</taxon>
        <taxon>Vertebrata</taxon>
        <taxon>Euteleostomi</taxon>
        <taxon>Actinopterygii</taxon>
        <taxon>Neopterygii</taxon>
        <taxon>Teleostei</taxon>
        <taxon>Ostariophysi</taxon>
        <taxon>Siluriformes</taxon>
        <taxon>Bagridae</taxon>
        <taxon>Tachysurus</taxon>
    </lineage>
</organism>
<feature type="domain" description="Gfo/Idh/MocA-like oxidoreductase N-terminal" evidence="2">
    <location>
        <begin position="62"/>
        <end position="183"/>
    </location>
</feature>
<evidence type="ECO:0000259" key="3">
    <source>
        <dbReference type="Pfam" id="PF02894"/>
    </source>
</evidence>
<dbReference type="EMBL" id="JAVHJS010000020">
    <property type="protein sequence ID" value="KAK2825342.1"/>
    <property type="molecule type" value="Genomic_DNA"/>
</dbReference>
<evidence type="ECO:0000313" key="4">
    <source>
        <dbReference type="EMBL" id="KAK2825342.1"/>
    </source>
</evidence>
<proteinExistence type="predicted"/>
<keyword evidence="5" id="KW-1185">Reference proteome</keyword>
<dbReference type="InterPro" id="IPR000683">
    <property type="entry name" value="Gfo/Idh/MocA-like_OxRdtase_N"/>
</dbReference>
<feature type="domain" description="Gfo/Idh/MocA-like oxidoreductase C-terminal" evidence="3">
    <location>
        <begin position="196"/>
        <end position="448"/>
    </location>
</feature>
<dbReference type="Gene3D" id="3.30.360.10">
    <property type="entry name" value="Dihydrodipicolinate Reductase, domain 2"/>
    <property type="match status" value="1"/>
</dbReference>
<dbReference type="Pfam" id="PF01408">
    <property type="entry name" value="GFO_IDH_MocA"/>
    <property type="match status" value="1"/>
</dbReference>
<reference evidence="4" key="1">
    <citation type="submission" date="2023-08" db="EMBL/GenBank/DDBJ databases">
        <title>Pelteobagrus vachellii genome.</title>
        <authorList>
            <person name="Liu H."/>
        </authorList>
    </citation>
    <scope>NUCLEOTIDE SEQUENCE</scope>
    <source>
        <strain evidence="4">PRFRI_2022a</strain>
        <tissue evidence="4">Muscle</tissue>
    </source>
</reference>
<dbReference type="Proteomes" id="UP001187315">
    <property type="component" value="Unassembled WGS sequence"/>
</dbReference>
<dbReference type="PANTHER" id="PTHR43377">
    <property type="entry name" value="BILIVERDIN REDUCTASE A"/>
    <property type="match status" value="1"/>
</dbReference>
<dbReference type="SUPFAM" id="SSF51735">
    <property type="entry name" value="NAD(P)-binding Rossmann-fold domains"/>
    <property type="match status" value="1"/>
</dbReference>
<accession>A0AA88LWR5</accession>
<dbReference type="InterPro" id="IPR004104">
    <property type="entry name" value="Gfo/Idh/MocA-like_OxRdtase_C"/>
</dbReference>
<evidence type="ECO:0008006" key="6">
    <source>
        <dbReference type="Google" id="ProtNLM"/>
    </source>
</evidence>
<dbReference type="InterPro" id="IPR051450">
    <property type="entry name" value="Gfo/Idh/MocA_Oxidoreductases"/>
</dbReference>
<evidence type="ECO:0000313" key="5">
    <source>
        <dbReference type="Proteomes" id="UP001187315"/>
    </source>
</evidence>
<feature type="region of interest" description="Disordered" evidence="1">
    <location>
        <begin position="30"/>
        <end position="52"/>
    </location>
</feature>
<name>A0AA88LWR5_TACVA</name>
<evidence type="ECO:0000259" key="2">
    <source>
        <dbReference type="Pfam" id="PF01408"/>
    </source>
</evidence>
<dbReference type="InterPro" id="IPR036291">
    <property type="entry name" value="NAD(P)-bd_dom_sf"/>
</dbReference>